<dbReference type="Proteomes" id="UP000749559">
    <property type="component" value="Unassembled WGS sequence"/>
</dbReference>
<name>A0A8S4N0L7_OWEFU</name>
<evidence type="ECO:0000256" key="2">
    <source>
        <dbReference type="SAM" id="SignalP"/>
    </source>
</evidence>
<reference evidence="3" key="1">
    <citation type="submission" date="2022-03" db="EMBL/GenBank/DDBJ databases">
        <authorList>
            <person name="Martin C."/>
        </authorList>
    </citation>
    <scope>NUCLEOTIDE SEQUENCE</scope>
</reference>
<dbReference type="AlphaFoldDB" id="A0A8S4N0L7"/>
<protein>
    <submittedName>
        <fullName evidence="3">Uncharacterized protein</fullName>
    </submittedName>
</protein>
<feature type="chain" id="PRO_5035882748" evidence="2">
    <location>
        <begin position="25"/>
        <end position="396"/>
    </location>
</feature>
<proteinExistence type="predicted"/>
<feature type="region of interest" description="Disordered" evidence="1">
    <location>
        <begin position="209"/>
        <end position="229"/>
    </location>
</feature>
<evidence type="ECO:0000313" key="4">
    <source>
        <dbReference type="Proteomes" id="UP000749559"/>
    </source>
</evidence>
<accession>A0A8S4N0L7</accession>
<dbReference type="EMBL" id="CAIIXF020000001">
    <property type="protein sequence ID" value="CAH1773918.1"/>
    <property type="molecule type" value="Genomic_DNA"/>
</dbReference>
<keyword evidence="4" id="KW-1185">Reference proteome</keyword>
<sequence length="396" mass="44613">MIGTKCFFLSLIVCWLLLTIEIQANYRNKLKIESEFKTQPFISPLRVRRAATSSPAYFLYSIEDDKTYISLIRTNYICIYLVVRLECQENTVDCQVRQVAFGIERKKKKVLFCKDEELPPIRGKLGAFVDSKILKQIPHWRLPKPNMKTLTKYPVLDIPMEVKDIKECFDIPNKMYIDPDVGAYGIFMMHAMGEHMIYEEYPGTTKKKNGHFNDPLPSGSSTSRRPFPEKESGLYSGYNWCGPQDGINACCNCHVNSKKCASSCGVSPINDVDAACMEYDLCQFCSQGCLGPGTDSGPTKPCMCQRTLTKALKLARCNESTTKATKQCKKIRKKLLSEAVSKNCCCDYKTKMLFPCGKRCTSKKSSIPCNDVKWCSSTIDGGYAFAANFNACPMNV</sequence>
<keyword evidence="2" id="KW-0732">Signal</keyword>
<comment type="caution">
    <text evidence="3">The sequence shown here is derived from an EMBL/GenBank/DDBJ whole genome shotgun (WGS) entry which is preliminary data.</text>
</comment>
<gene>
    <name evidence="3" type="ORF">OFUS_LOCUS1450</name>
</gene>
<feature type="signal peptide" evidence="2">
    <location>
        <begin position="1"/>
        <end position="24"/>
    </location>
</feature>
<evidence type="ECO:0000313" key="3">
    <source>
        <dbReference type="EMBL" id="CAH1773918.1"/>
    </source>
</evidence>
<organism evidence="3 4">
    <name type="scientific">Owenia fusiformis</name>
    <name type="common">Polychaete worm</name>
    <dbReference type="NCBI Taxonomy" id="6347"/>
    <lineage>
        <taxon>Eukaryota</taxon>
        <taxon>Metazoa</taxon>
        <taxon>Spiralia</taxon>
        <taxon>Lophotrochozoa</taxon>
        <taxon>Annelida</taxon>
        <taxon>Polychaeta</taxon>
        <taxon>Sedentaria</taxon>
        <taxon>Canalipalpata</taxon>
        <taxon>Sabellida</taxon>
        <taxon>Oweniida</taxon>
        <taxon>Oweniidae</taxon>
        <taxon>Owenia</taxon>
    </lineage>
</organism>
<evidence type="ECO:0000256" key="1">
    <source>
        <dbReference type="SAM" id="MobiDB-lite"/>
    </source>
</evidence>